<reference evidence="1 2" key="1">
    <citation type="submission" date="2019-03" db="EMBL/GenBank/DDBJ databases">
        <title>First draft genome of Liparis tanakae, snailfish: a comprehensive survey of snailfish specific genes.</title>
        <authorList>
            <person name="Kim W."/>
            <person name="Song I."/>
            <person name="Jeong J.-H."/>
            <person name="Kim D."/>
            <person name="Kim S."/>
            <person name="Ryu S."/>
            <person name="Song J.Y."/>
            <person name="Lee S.K."/>
        </authorList>
    </citation>
    <scope>NUCLEOTIDE SEQUENCE [LARGE SCALE GENOMIC DNA]</scope>
    <source>
        <tissue evidence="1">Muscle</tissue>
    </source>
</reference>
<protein>
    <submittedName>
        <fullName evidence="1">Uncharacterized protein</fullName>
    </submittedName>
</protein>
<keyword evidence="2" id="KW-1185">Reference proteome</keyword>
<dbReference type="AlphaFoldDB" id="A0A4Z2J082"/>
<organism evidence="1 2">
    <name type="scientific">Liparis tanakae</name>
    <name type="common">Tanaka's snailfish</name>
    <dbReference type="NCBI Taxonomy" id="230148"/>
    <lineage>
        <taxon>Eukaryota</taxon>
        <taxon>Metazoa</taxon>
        <taxon>Chordata</taxon>
        <taxon>Craniata</taxon>
        <taxon>Vertebrata</taxon>
        <taxon>Euteleostomi</taxon>
        <taxon>Actinopterygii</taxon>
        <taxon>Neopterygii</taxon>
        <taxon>Teleostei</taxon>
        <taxon>Neoteleostei</taxon>
        <taxon>Acanthomorphata</taxon>
        <taxon>Eupercaria</taxon>
        <taxon>Perciformes</taxon>
        <taxon>Cottioidei</taxon>
        <taxon>Cottales</taxon>
        <taxon>Liparidae</taxon>
        <taxon>Liparis</taxon>
    </lineage>
</organism>
<gene>
    <name evidence="1" type="ORF">EYF80_006208</name>
</gene>
<proteinExistence type="predicted"/>
<evidence type="ECO:0000313" key="1">
    <source>
        <dbReference type="EMBL" id="TNN83690.1"/>
    </source>
</evidence>
<sequence length="95" mass="10485">MSGFTKNPEEPGHHISPMGEDIVLALVQSHWGVLDRHWDGDMMVDHDGMLSGDRKFIISQVEGEHSAGVSGRPCAEQMPHVGLLLEDQGGNWQRV</sequence>
<accession>A0A4Z2J082</accession>
<evidence type="ECO:0000313" key="2">
    <source>
        <dbReference type="Proteomes" id="UP000314294"/>
    </source>
</evidence>
<dbReference type="Proteomes" id="UP000314294">
    <property type="component" value="Unassembled WGS sequence"/>
</dbReference>
<name>A0A4Z2J082_9TELE</name>
<comment type="caution">
    <text evidence="1">The sequence shown here is derived from an EMBL/GenBank/DDBJ whole genome shotgun (WGS) entry which is preliminary data.</text>
</comment>
<dbReference type="EMBL" id="SRLO01000032">
    <property type="protein sequence ID" value="TNN83690.1"/>
    <property type="molecule type" value="Genomic_DNA"/>
</dbReference>